<proteinExistence type="predicted"/>
<protein>
    <submittedName>
        <fullName evidence="2">Uncharacterized protein</fullName>
    </submittedName>
</protein>
<organism evidence="2 3">
    <name type="scientific">Solanum commersonii</name>
    <name type="common">Commerson's wild potato</name>
    <name type="synonym">Commerson's nightshade</name>
    <dbReference type="NCBI Taxonomy" id="4109"/>
    <lineage>
        <taxon>Eukaryota</taxon>
        <taxon>Viridiplantae</taxon>
        <taxon>Streptophyta</taxon>
        <taxon>Embryophyta</taxon>
        <taxon>Tracheophyta</taxon>
        <taxon>Spermatophyta</taxon>
        <taxon>Magnoliopsida</taxon>
        <taxon>eudicotyledons</taxon>
        <taxon>Gunneridae</taxon>
        <taxon>Pentapetalae</taxon>
        <taxon>asterids</taxon>
        <taxon>lamiids</taxon>
        <taxon>Solanales</taxon>
        <taxon>Solanaceae</taxon>
        <taxon>Solanoideae</taxon>
        <taxon>Solaneae</taxon>
        <taxon>Solanum</taxon>
    </lineage>
</organism>
<evidence type="ECO:0000313" key="3">
    <source>
        <dbReference type="Proteomes" id="UP000824120"/>
    </source>
</evidence>
<dbReference type="Proteomes" id="UP000824120">
    <property type="component" value="Chromosome 1"/>
</dbReference>
<keyword evidence="3" id="KW-1185">Reference proteome</keyword>
<comment type="caution">
    <text evidence="2">The sequence shown here is derived from an EMBL/GenBank/DDBJ whole genome shotgun (WGS) entry which is preliminary data.</text>
</comment>
<name>A0A9J6B3H5_SOLCO</name>
<sequence length="60" mass="7066">MEAYTSRLRVHKPYWKSRPSTNGLRHSASLQGHHHEFEAKHGHYLARRNKAAEKNEKMKA</sequence>
<evidence type="ECO:0000256" key="1">
    <source>
        <dbReference type="SAM" id="MobiDB-lite"/>
    </source>
</evidence>
<evidence type="ECO:0000313" key="2">
    <source>
        <dbReference type="EMBL" id="KAG5631257.1"/>
    </source>
</evidence>
<accession>A0A9J6B3H5</accession>
<dbReference type="EMBL" id="JACXVP010000001">
    <property type="protein sequence ID" value="KAG5631257.1"/>
    <property type="molecule type" value="Genomic_DNA"/>
</dbReference>
<feature type="region of interest" description="Disordered" evidence="1">
    <location>
        <begin position="38"/>
        <end position="60"/>
    </location>
</feature>
<gene>
    <name evidence="2" type="ORF">H5410_002974</name>
</gene>
<feature type="compositionally biased region" description="Basic and acidic residues" evidence="1">
    <location>
        <begin position="50"/>
        <end position="60"/>
    </location>
</feature>
<reference evidence="2 3" key="1">
    <citation type="submission" date="2020-09" db="EMBL/GenBank/DDBJ databases">
        <title>De no assembly of potato wild relative species, Solanum commersonii.</title>
        <authorList>
            <person name="Cho K."/>
        </authorList>
    </citation>
    <scope>NUCLEOTIDE SEQUENCE [LARGE SCALE GENOMIC DNA]</scope>
    <source>
        <strain evidence="2">LZ3.2</strain>
        <tissue evidence="2">Leaf</tissue>
    </source>
</reference>
<dbReference type="AlphaFoldDB" id="A0A9J6B3H5"/>